<dbReference type="PANTHER" id="PTHR34296">
    <property type="entry name" value="TRANSCRIPTIONAL ACTIVATOR PROTEIN MED"/>
    <property type="match status" value="1"/>
</dbReference>
<evidence type="ECO:0000256" key="6">
    <source>
        <dbReference type="ARBA" id="ARBA00023288"/>
    </source>
</evidence>
<evidence type="ECO:0000256" key="1">
    <source>
        <dbReference type="ARBA" id="ARBA00004193"/>
    </source>
</evidence>
<proteinExistence type="inferred from homology"/>
<dbReference type="RefSeq" id="WP_092040762.1">
    <property type="nucleotide sequence ID" value="NZ_FOOK01000034.1"/>
</dbReference>
<name>A0A1I2RTK8_9BACL</name>
<dbReference type="InterPro" id="IPR050957">
    <property type="entry name" value="BMP_lipoprotein"/>
</dbReference>
<dbReference type="AlphaFoldDB" id="A0A1I2RTK8"/>
<evidence type="ECO:0000256" key="7">
    <source>
        <dbReference type="SAM" id="SignalP"/>
    </source>
</evidence>
<dbReference type="CDD" id="cd06354">
    <property type="entry name" value="PBP1_PrnA-like"/>
    <property type="match status" value="1"/>
</dbReference>
<evidence type="ECO:0000256" key="2">
    <source>
        <dbReference type="ARBA" id="ARBA00008610"/>
    </source>
</evidence>
<dbReference type="OrthoDB" id="9784230at2"/>
<evidence type="ECO:0000259" key="8">
    <source>
        <dbReference type="Pfam" id="PF02608"/>
    </source>
</evidence>
<feature type="domain" description="ABC transporter substrate-binding protein PnrA-like" evidence="8">
    <location>
        <begin position="42"/>
        <end position="340"/>
    </location>
</feature>
<accession>A0A1I2RTK8</accession>
<evidence type="ECO:0000313" key="9">
    <source>
        <dbReference type="EMBL" id="SFG43984.1"/>
    </source>
</evidence>
<keyword evidence="3" id="KW-1003">Cell membrane</keyword>
<dbReference type="Pfam" id="PF02608">
    <property type="entry name" value="Bmp"/>
    <property type="match status" value="1"/>
</dbReference>
<keyword evidence="6" id="KW-0449">Lipoprotein</keyword>
<feature type="signal peptide" evidence="7">
    <location>
        <begin position="1"/>
        <end position="21"/>
    </location>
</feature>
<dbReference type="EMBL" id="FOOK01000034">
    <property type="protein sequence ID" value="SFG43984.1"/>
    <property type="molecule type" value="Genomic_DNA"/>
</dbReference>
<evidence type="ECO:0000313" key="10">
    <source>
        <dbReference type="Proteomes" id="UP000198661"/>
    </source>
</evidence>
<keyword evidence="10" id="KW-1185">Reference proteome</keyword>
<gene>
    <name evidence="9" type="ORF">SAMN04488025_13420</name>
</gene>
<dbReference type="Proteomes" id="UP000198661">
    <property type="component" value="Unassembled WGS sequence"/>
</dbReference>
<dbReference type="GO" id="GO:0005886">
    <property type="term" value="C:plasma membrane"/>
    <property type="evidence" value="ECO:0007669"/>
    <property type="project" value="UniProtKB-SubCell"/>
</dbReference>
<dbReference type="PANTHER" id="PTHR34296:SF2">
    <property type="entry name" value="ABC TRANSPORTER GUANOSINE-BINDING PROTEIN NUPN"/>
    <property type="match status" value="1"/>
</dbReference>
<protein>
    <submittedName>
        <fullName evidence="9">Basic membrane protein A</fullName>
    </submittedName>
</protein>
<evidence type="ECO:0000256" key="3">
    <source>
        <dbReference type="ARBA" id="ARBA00022475"/>
    </source>
</evidence>
<keyword evidence="4 7" id="KW-0732">Signal</keyword>
<dbReference type="SUPFAM" id="SSF53822">
    <property type="entry name" value="Periplasmic binding protein-like I"/>
    <property type="match status" value="1"/>
</dbReference>
<feature type="chain" id="PRO_5039015783" evidence="7">
    <location>
        <begin position="22"/>
        <end position="348"/>
    </location>
</feature>
<dbReference type="InterPro" id="IPR028082">
    <property type="entry name" value="Peripla_BP_I"/>
</dbReference>
<evidence type="ECO:0000256" key="4">
    <source>
        <dbReference type="ARBA" id="ARBA00022729"/>
    </source>
</evidence>
<reference evidence="9 10" key="1">
    <citation type="submission" date="2016-10" db="EMBL/GenBank/DDBJ databases">
        <authorList>
            <person name="de Groot N.N."/>
        </authorList>
    </citation>
    <scope>NUCLEOTIDE SEQUENCE [LARGE SCALE GENOMIC DNA]</scope>
    <source>
        <strain evidence="9 10">DSM 44945</strain>
    </source>
</reference>
<evidence type="ECO:0000256" key="5">
    <source>
        <dbReference type="ARBA" id="ARBA00023136"/>
    </source>
</evidence>
<dbReference type="Gene3D" id="3.40.50.2300">
    <property type="match status" value="2"/>
</dbReference>
<dbReference type="PROSITE" id="PS51257">
    <property type="entry name" value="PROKAR_LIPOPROTEIN"/>
    <property type="match status" value="1"/>
</dbReference>
<comment type="subcellular location">
    <subcellularLocation>
        <location evidence="1">Cell membrane</location>
        <topology evidence="1">Lipid-anchor</topology>
    </subcellularLocation>
</comment>
<comment type="similarity">
    <text evidence="2">Belongs to the BMP lipoprotein family.</text>
</comment>
<keyword evidence="5" id="KW-0472">Membrane</keyword>
<organism evidence="9 10">
    <name type="scientific">Planifilum fulgidum</name>
    <dbReference type="NCBI Taxonomy" id="201973"/>
    <lineage>
        <taxon>Bacteria</taxon>
        <taxon>Bacillati</taxon>
        <taxon>Bacillota</taxon>
        <taxon>Bacilli</taxon>
        <taxon>Bacillales</taxon>
        <taxon>Thermoactinomycetaceae</taxon>
        <taxon>Planifilum</taxon>
    </lineage>
</organism>
<dbReference type="InterPro" id="IPR003760">
    <property type="entry name" value="PnrA-like"/>
</dbReference>
<dbReference type="STRING" id="201973.SAMN04488025_13420"/>
<sequence length="348" mass="37741">MKRKNWISVLLCALLVLTAVGCGSGQQEQGGQQGADQEAFSAGMVTDTGGVNDESFNQTAWEGMKRLQKELGVNVKYLESKRDADYVPNLSHFAREGRDIIWGIGFKFENVIPQVAKQFGDAKFGIVDSNLGGNIPPNVVAVTFKEHEGSFLMGVIAGLMTKTDKVGFIGGISSPLIKKFEVGFRAGVQAANPDAEVKVAYAESFDDVAKGRSLAQNMYNSGVDVIYHAAGGVGKGLFNEVKTREKGKYWAIGVDMDQSSLAPDHTLSSMIKRVDVAVFEVTKQAKENQFPGGKEVELGLKDNGVGIAETTSKHVPEDVLKKVEEFKQKIIKGEIKVPSTEEELKSFK</sequence>